<name>A0AAU9T9P2_THLAR</name>
<evidence type="ECO:0000313" key="7">
    <source>
        <dbReference type="EMBL" id="CAH2080669.1"/>
    </source>
</evidence>
<evidence type="ECO:0000256" key="5">
    <source>
        <dbReference type="ARBA" id="ARBA00023136"/>
    </source>
</evidence>
<keyword evidence="8" id="KW-1185">Reference proteome</keyword>
<evidence type="ECO:0000313" key="8">
    <source>
        <dbReference type="Proteomes" id="UP000836841"/>
    </source>
</evidence>
<sequence length="184" mass="20296">MQIFSLWAVSPRKHGGLSYSTDDVGEVLAISGTLVNSIELFIYYLYDINFFTFWFSKFITEVTTFCFNGIWAFGLSTFTISSFGEDLWCCYVSPHWRSKQSILVVTIPLLTCYPFLSMIYGLPLSILLNCASVIKNVLSVTIITGMFLLQNKAVDQDQRGAANGLAMTAMSLFKAVGPAGGGAM</sequence>
<feature type="transmembrane region" description="Helical" evidence="6">
    <location>
        <begin position="27"/>
        <end position="46"/>
    </location>
</feature>
<evidence type="ECO:0000256" key="6">
    <source>
        <dbReference type="SAM" id="Phobius"/>
    </source>
</evidence>
<dbReference type="EMBL" id="CAJVSB020000950">
    <property type="protein sequence ID" value="CAH2080669.1"/>
    <property type="molecule type" value="Genomic_DNA"/>
</dbReference>
<dbReference type="AlphaFoldDB" id="A0AAU9T9P2"/>
<feature type="transmembrane region" description="Helical" evidence="6">
    <location>
        <begin position="58"/>
        <end position="80"/>
    </location>
</feature>
<dbReference type="PANTHER" id="PTHR23504">
    <property type="entry name" value="MAJOR FACILITATOR SUPERFAMILY DOMAIN-CONTAINING PROTEIN 10"/>
    <property type="match status" value="1"/>
</dbReference>
<evidence type="ECO:0000256" key="2">
    <source>
        <dbReference type="ARBA" id="ARBA00022448"/>
    </source>
</evidence>
<proteinExistence type="predicted"/>
<keyword evidence="4 6" id="KW-1133">Transmembrane helix</keyword>
<dbReference type="GO" id="GO:0009705">
    <property type="term" value="C:plant-type vacuole membrane"/>
    <property type="evidence" value="ECO:0007669"/>
    <property type="project" value="TreeGrafter"/>
</dbReference>
<keyword evidence="5 6" id="KW-0472">Membrane</keyword>
<evidence type="ECO:0000256" key="1">
    <source>
        <dbReference type="ARBA" id="ARBA00004141"/>
    </source>
</evidence>
<keyword evidence="3 6" id="KW-0812">Transmembrane</keyword>
<dbReference type="GO" id="GO:0090333">
    <property type="term" value="P:regulation of stomatal closure"/>
    <property type="evidence" value="ECO:0007669"/>
    <property type="project" value="TreeGrafter"/>
</dbReference>
<dbReference type="PANTHER" id="PTHR23504:SF114">
    <property type="entry name" value="PROTEIN ZINC INDUCED FACILITATOR-LIKE 1"/>
    <property type="match status" value="1"/>
</dbReference>
<dbReference type="GO" id="GO:0022821">
    <property type="term" value="F:solute:potassium antiporter activity"/>
    <property type="evidence" value="ECO:0007669"/>
    <property type="project" value="TreeGrafter"/>
</dbReference>
<gene>
    <name evidence="7" type="ORF">TAV2_LOCUS26369</name>
</gene>
<dbReference type="GO" id="GO:0005886">
    <property type="term" value="C:plasma membrane"/>
    <property type="evidence" value="ECO:0007669"/>
    <property type="project" value="TreeGrafter"/>
</dbReference>
<evidence type="ECO:0000256" key="3">
    <source>
        <dbReference type="ARBA" id="ARBA00022692"/>
    </source>
</evidence>
<feature type="transmembrane region" description="Helical" evidence="6">
    <location>
        <begin position="126"/>
        <end position="149"/>
    </location>
</feature>
<comment type="caution">
    <text evidence="7">The sequence shown here is derived from an EMBL/GenBank/DDBJ whole genome shotgun (WGS) entry which is preliminary data.</text>
</comment>
<feature type="transmembrane region" description="Helical" evidence="6">
    <location>
        <begin position="101"/>
        <end position="120"/>
    </location>
</feature>
<comment type="subcellular location">
    <subcellularLocation>
        <location evidence="1">Membrane</location>
        <topology evidence="1">Multi-pass membrane protein</topology>
    </subcellularLocation>
</comment>
<protein>
    <submittedName>
        <fullName evidence="7">Uncharacterized protein</fullName>
    </submittedName>
</protein>
<evidence type="ECO:0000256" key="4">
    <source>
        <dbReference type="ARBA" id="ARBA00022989"/>
    </source>
</evidence>
<keyword evidence="2" id="KW-0813">Transport</keyword>
<dbReference type="Proteomes" id="UP000836841">
    <property type="component" value="Unassembled WGS sequence"/>
</dbReference>
<accession>A0AAU9T9P2</accession>
<reference evidence="7 8" key="1">
    <citation type="submission" date="2022-03" db="EMBL/GenBank/DDBJ databases">
        <authorList>
            <person name="Nunn A."/>
            <person name="Chopra R."/>
            <person name="Nunn A."/>
            <person name="Contreras Garrido A."/>
        </authorList>
    </citation>
    <scope>NUCLEOTIDE SEQUENCE [LARGE SCALE GENOMIC DNA]</scope>
</reference>
<organism evidence="7 8">
    <name type="scientific">Thlaspi arvense</name>
    <name type="common">Field penny-cress</name>
    <dbReference type="NCBI Taxonomy" id="13288"/>
    <lineage>
        <taxon>Eukaryota</taxon>
        <taxon>Viridiplantae</taxon>
        <taxon>Streptophyta</taxon>
        <taxon>Embryophyta</taxon>
        <taxon>Tracheophyta</taxon>
        <taxon>Spermatophyta</taxon>
        <taxon>Magnoliopsida</taxon>
        <taxon>eudicotyledons</taxon>
        <taxon>Gunneridae</taxon>
        <taxon>Pentapetalae</taxon>
        <taxon>rosids</taxon>
        <taxon>malvids</taxon>
        <taxon>Brassicales</taxon>
        <taxon>Brassicaceae</taxon>
        <taxon>Thlaspideae</taxon>
        <taxon>Thlaspi</taxon>
    </lineage>
</organism>